<accession>A0AAV0VK22</accession>
<protein>
    <submittedName>
        <fullName evidence="2">Uncharacterized protein</fullName>
    </submittedName>
</protein>
<dbReference type="EMBL" id="CARXXK010000001">
    <property type="protein sequence ID" value="CAI6344508.1"/>
    <property type="molecule type" value="Genomic_DNA"/>
</dbReference>
<reference evidence="2 3" key="1">
    <citation type="submission" date="2023-01" db="EMBL/GenBank/DDBJ databases">
        <authorList>
            <person name="Whitehead M."/>
        </authorList>
    </citation>
    <scope>NUCLEOTIDE SEQUENCE [LARGE SCALE GENOMIC DNA]</scope>
</reference>
<proteinExistence type="predicted"/>
<feature type="region of interest" description="Disordered" evidence="1">
    <location>
        <begin position="50"/>
        <end position="72"/>
    </location>
</feature>
<name>A0AAV0VK22_9HEMI</name>
<evidence type="ECO:0000313" key="3">
    <source>
        <dbReference type="Proteomes" id="UP001160148"/>
    </source>
</evidence>
<feature type="compositionally biased region" description="Polar residues" evidence="1">
    <location>
        <begin position="62"/>
        <end position="72"/>
    </location>
</feature>
<organism evidence="2 3">
    <name type="scientific">Macrosiphum euphorbiae</name>
    <name type="common">potato aphid</name>
    <dbReference type="NCBI Taxonomy" id="13131"/>
    <lineage>
        <taxon>Eukaryota</taxon>
        <taxon>Metazoa</taxon>
        <taxon>Ecdysozoa</taxon>
        <taxon>Arthropoda</taxon>
        <taxon>Hexapoda</taxon>
        <taxon>Insecta</taxon>
        <taxon>Pterygota</taxon>
        <taxon>Neoptera</taxon>
        <taxon>Paraneoptera</taxon>
        <taxon>Hemiptera</taxon>
        <taxon>Sternorrhyncha</taxon>
        <taxon>Aphidomorpha</taxon>
        <taxon>Aphidoidea</taxon>
        <taxon>Aphididae</taxon>
        <taxon>Macrosiphini</taxon>
        <taxon>Macrosiphum</taxon>
    </lineage>
</organism>
<evidence type="ECO:0000313" key="2">
    <source>
        <dbReference type="EMBL" id="CAI6344508.1"/>
    </source>
</evidence>
<keyword evidence="3" id="KW-1185">Reference proteome</keyword>
<dbReference type="AlphaFoldDB" id="A0AAV0VK22"/>
<evidence type="ECO:0000256" key="1">
    <source>
        <dbReference type="SAM" id="MobiDB-lite"/>
    </source>
</evidence>
<sequence>MHRPISVTRDRTPNEREAIRLVYADMKNRKKNGESDLVIKYRDGFPYIIPARRSSQDRRHQASNSALTQTKS</sequence>
<gene>
    <name evidence="2" type="ORF">MEUPH1_LOCUS1634</name>
</gene>
<dbReference type="Proteomes" id="UP001160148">
    <property type="component" value="Unassembled WGS sequence"/>
</dbReference>
<comment type="caution">
    <text evidence="2">The sequence shown here is derived from an EMBL/GenBank/DDBJ whole genome shotgun (WGS) entry which is preliminary data.</text>
</comment>